<dbReference type="CDD" id="cd00067">
    <property type="entry name" value="GAL4"/>
    <property type="match status" value="1"/>
</dbReference>
<evidence type="ECO:0000256" key="2">
    <source>
        <dbReference type="ARBA" id="ARBA00023242"/>
    </source>
</evidence>
<feature type="region of interest" description="Disordered" evidence="3">
    <location>
        <begin position="70"/>
        <end position="98"/>
    </location>
</feature>
<comment type="subcellular location">
    <subcellularLocation>
        <location evidence="1">Nucleus</location>
    </subcellularLocation>
</comment>
<dbReference type="PANTHER" id="PTHR37534:SF46">
    <property type="entry name" value="ZN(II)2CYS6 TRANSCRIPTION FACTOR (EUROFUNG)"/>
    <property type="match status" value="1"/>
</dbReference>
<evidence type="ECO:0000313" key="5">
    <source>
        <dbReference type="EMBL" id="CUS25184.1"/>
    </source>
</evidence>
<dbReference type="PANTHER" id="PTHR37534">
    <property type="entry name" value="TRANSCRIPTIONAL ACTIVATOR PROTEIN UGA3"/>
    <property type="match status" value="1"/>
</dbReference>
<evidence type="ECO:0000313" key="6">
    <source>
        <dbReference type="Proteomes" id="UP000236544"/>
    </source>
</evidence>
<accession>A0A0P1L421</accession>
<dbReference type="PROSITE" id="PS50048">
    <property type="entry name" value="ZN2_CY6_FUNGAL_2"/>
    <property type="match status" value="1"/>
</dbReference>
<dbReference type="Proteomes" id="UP000236544">
    <property type="component" value="Unassembled WGS sequence"/>
</dbReference>
<organism evidence="5 6">
    <name type="scientific">Lachancea quebecensis</name>
    <dbReference type="NCBI Taxonomy" id="1654605"/>
    <lineage>
        <taxon>Eukaryota</taxon>
        <taxon>Fungi</taxon>
        <taxon>Dikarya</taxon>
        <taxon>Ascomycota</taxon>
        <taxon>Saccharomycotina</taxon>
        <taxon>Saccharomycetes</taxon>
        <taxon>Saccharomycetales</taxon>
        <taxon>Saccharomycetaceae</taxon>
        <taxon>Lachancea</taxon>
    </lineage>
</organism>
<dbReference type="Pfam" id="PF00172">
    <property type="entry name" value="Zn_clus"/>
    <property type="match status" value="1"/>
</dbReference>
<dbReference type="Pfam" id="PF11951">
    <property type="entry name" value="Fungal_trans_2"/>
    <property type="match status" value="1"/>
</dbReference>
<dbReference type="SUPFAM" id="SSF57701">
    <property type="entry name" value="Zn2/Cys6 DNA-binding domain"/>
    <property type="match status" value="1"/>
</dbReference>
<dbReference type="GO" id="GO:0005634">
    <property type="term" value="C:nucleus"/>
    <property type="evidence" value="ECO:0007669"/>
    <property type="project" value="UniProtKB-SubCell"/>
</dbReference>
<dbReference type="AlphaFoldDB" id="A0A0P1L421"/>
<name>A0A0P1L421_9SACH</name>
<dbReference type="Gene3D" id="4.10.240.10">
    <property type="entry name" value="Zn(2)-C6 fungal-type DNA-binding domain"/>
    <property type="match status" value="1"/>
</dbReference>
<keyword evidence="2" id="KW-0539">Nucleus</keyword>
<dbReference type="InterPro" id="IPR001138">
    <property type="entry name" value="Zn2Cys6_DnaBD"/>
</dbReference>
<reference evidence="6" key="1">
    <citation type="submission" date="2015-10" db="EMBL/GenBank/DDBJ databases">
        <authorList>
            <person name="Devillers H."/>
        </authorList>
    </citation>
    <scope>NUCLEOTIDE SEQUENCE [LARGE SCALE GENOMIC DNA]</scope>
</reference>
<feature type="domain" description="Zn(2)-C6 fungal-type" evidence="4">
    <location>
        <begin position="29"/>
        <end position="59"/>
    </location>
</feature>
<evidence type="ECO:0000256" key="3">
    <source>
        <dbReference type="SAM" id="MobiDB-lite"/>
    </source>
</evidence>
<evidence type="ECO:0000256" key="1">
    <source>
        <dbReference type="ARBA" id="ARBA00004123"/>
    </source>
</evidence>
<protein>
    <submittedName>
        <fullName evidence="5">LAQU0S31e00232g1_1</fullName>
    </submittedName>
</protein>
<dbReference type="GO" id="GO:0000981">
    <property type="term" value="F:DNA-binding transcription factor activity, RNA polymerase II-specific"/>
    <property type="evidence" value="ECO:0007669"/>
    <property type="project" value="InterPro"/>
</dbReference>
<evidence type="ECO:0000259" key="4">
    <source>
        <dbReference type="PROSITE" id="PS50048"/>
    </source>
</evidence>
<dbReference type="OrthoDB" id="3598904at2759"/>
<dbReference type="InterPro" id="IPR036864">
    <property type="entry name" value="Zn2-C6_fun-type_DNA-bd_sf"/>
</dbReference>
<dbReference type="SMART" id="SM00066">
    <property type="entry name" value="GAL4"/>
    <property type="match status" value="1"/>
</dbReference>
<sequence>MATIRYRSVRKHPKEGVYVKHTERRSKSGCFTCRHRRKKCDEARPRCGGCTRNMLDCSWPSSFINEYSPALKNRDKDSNPTGSSVRAPQDGLEKPFATMPRPLGRKFAFKKLAKFSSILKLTDGTLCEAKDDSQKILQQFPKSQRPEPVIACNQEEHRIKIKRGLRANRVLNGENTLKSSKKTETLENDSPHFKEIEGMGYTKVPSQFMNTINSNSNFANDNEITVRSQPEDERSFRDFFDLQLTPLFYFKSNQFEGSSSDSKITFLKHHHDLPEIKEHSTKLVKKCRNREKPSVQFRNGTFEINERFDTEKYRKILDCYNRGEPDVNISTENYEALLLHTCVEKFIPNLGTQYTHPLLTACATFVPQAEKSIPLREVFLCCGATYLEWYDDAKFTPLSNSLYKSSHMLIEKYLHNESLVDAGPWLLASFQLLSLRSKMASSGSVDDCVQCLSKSYLVIQKTILMRNNEHAQTAAGLQNLNYEIENKFMRQQEQKEQDKIASQPYERMYIESFIYNYSVTILFATNLSRLPSPFCIFKEISHVLKRPIYCCHFEWMNNPVLGPALDAFEILAKVSYIGRLPMPLSESSVWFQRAGLLKTMAFFYTSPVLSLQVKSNDKQLFENAKLSALVGIIVAKSSYLLVSKILNFDGFQVQHAAIRKVRFEIFEAFSLIPLGSNIWGILVWSLVITGCFSTTVHERSQTLKYLLNVGEHFHHQNTIAMRKFLEKAWSCSTSKHLDILFDRRELSKIAP</sequence>
<dbReference type="PROSITE" id="PS00463">
    <property type="entry name" value="ZN2_CY6_FUNGAL_1"/>
    <property type="match status" value="1"/>
</dbReference>
<keyword evidence="6" id="KW-1185">Reference proteome</keyword>
<proteinExistence type="predicted"/>
<dbReference type="EMBL" id="LN890569">
    <property type="protein sequence ID" value="CUS25184.1"/>
    <property type="molecule type" value="Genomic_DNA"/>
</dbReference>
<dbReference type="GO" id="GO:0008270">
    <property type="term" value="F:zinc ion binding"/>
    <property type="evidence" value="ECO:0007669"/>
    <property type="project" value="InterPro"/>
</dbReference>
<dbReference type="InterPro" id="IPR021858">
    <property type="entry name" value="Fun_TF"/>
</dbReference>
<gene>
    <name evidence="5" type="ORF">LAQU0_S31e00232g</name>
</gene>